<dbReference type="CDD" id="cd00610">
    <property type="entry name" value="OAT_like"/>
    <property type="match status" value="1"/>
</dbReference>
<dbReference type="PANTHER" id="PTHR43094:SF2">
    <property type="entry name" value="AMINOTRANSFERASE, CLASS III (AFU_ORTHOLOGUE AFUA_1G16810)"/>
    <property type="match status" value="1"/>
</dbReference>
<dbReference type="InterPro" id="IPR005814">
    <property type="entry name" value="Aminotrans_3"/>
</dbReference>
<protein>
    <submittedName>
        <fullName evidence="5">Aminotransferase</fullName>
    </submittedName>
</protein>
<keyword evidence="6" id="KW-1185">Reference proteome</keyword>
<dbReference type="SUPFAM" id="SSF53383">
    <property type="entry name" value="PLP-dependent transferases"/>
    <property type="match status" value="1"/>
</dbReference>
<evidence type="ECO:0000256" key="4">
    <source>
        <dbReference type="RuleBase" id="RU003560"/>
    </source>
</evidence>
<keyword evidence="5" id="KW-0808">Transferase</keyword>
<dbReference type="Gene3D" id="3.40.640.10">
    <property type="entry name" value="Type I PLP-dependent aspartate aminotransferase-like (Major domain)"/>
    <property type="match status" value="1"/>
</dbReference>
<dbReference type="STRING" id="109264.A0A1F8ABV1"/>
<dbReference type="GO" id="GO:0008483">
    <property type="term" value="F:transaminase activity"/>
    <property type="evidence" value="ECO:0007669"/>
    <property type="project" value="UniProtKB-KW"/>
</dbReference>
<evidence type="ECO:0000256" key="1">
    <source>
        <dbReference type="ARBA" id="ARBA00001933"/>
    </source>
</evidence>
<proteinExistence type="inferred from homology"/>
<evidence type="ECO:0000313" key="5">
    <source>
        <dbReference type="EMBL" id="OGM49194.1"/>
    </source>
</evidence>
<dbReference type="InterPro" id="IPR015424">
    <property type="entry name" value="PyrdxlP-dep_Trfase"/>
</dbReference>
<accession>A0A1F8ABV1</accession>
<dbReference type="InterPro" id="IPR015422">
    <property type="entry name" value="PyrdxlP-dep_Trfase_small"/>
</dbReference>
<evidence type="ECO:0000256" key="2">
    <source>
        <dbReference type="ARBA" id="ARBA00008954"/>
    </source>
</evidence>
<reference evidence="5 6" key="1">
    <citation type="journal article" date="2016" name="Genome Biol. Evol.">
        <title>Draft genome sequence of an aflatoxigenic Aspergillus species, A. bombycis.</title>
        <authorList>
            <person name="Moore G.G."/>
            <person name="Mack B.M."/>
            <person name="Beltz S.B."/>
            <person name="Gilbert M.K."/>
        </authorList>
    </citation>
    <scope>NUCLEOTIDE SEQUENCE [LARGE SCALE GENOMIC DNA]</scope>
    <source>
        <strain evidence="6">NRRL 26010</strain>
    </source>
</reference>
<dbReference type="Proteomes" id="UP000179179">
    <property type="component" value="Unassembled WGS sequence"/>
</dbReference>
<dbReference type="RefSeq" id="XP_022392911.1">
    <property type="nucleotide sequence ID" value="XM_022531148.1"/>
</dbReference>
<dbReference type="Pfam" id="PF00202">
    <property type="entry name" value="Aminotran_3"/>
    <property type="match status" value="1"/>
</dbReference>
<keyword evidence="5" id="KW-0032">Aminotransferase</keyword>
<name>A0A1F8ABV1_9EURO</name>
<dbReference type="Gene3D" id="3.90.1150.10">
    <property type="entry name" value="Aspartate Aminotransferase, domain 1"/>
    <property type="match status" value="1"/>
</dbReference>
<gene>
    <name evidence="5" type="ORF">ABOM_004018</name>
</gene>
<dbReference type="GeneID" id="34447408"/>
<evidence type="ECO:0000256" key="3">
    <source>
        <dbReference type="ARBA" id="ARBA00022898"/>
    </source>
</evidence>
<evidence type="ECO:0000313" key="6">
    <source>
        <dbReference type="Proteomes" id="UP000179179"/>
    </source>
</evidence>
<comment type="cofactor">
    <cofactor evidence="1">
        <name>pyridoxal 5'-phosphate</name>
        <dbReference type="ChEBI" id="CHEBI:597326"/>
    </cofactor>
</comment>
<comment type="similarity">
    <text evidence="2 4">Belongs to the class-III pyridoxal-phosphate-dependent aminotransferase family.</text>
</comment>
<dbReference type="GO" id="GO:0030170">
    <property type="term" value="F:pyridoxal phosphate binding"/>
    <property type="evidence" value="ECO:0007669"/>
    <property type="project" value="InterPro"/>
</dbReference>
<keyword evidence="3 4" id="KW-0663">Pyridoxal phosphate</keyword>
<dbReference type="OrthoDB" id="5419315at2759"/>
<comment type="caution">
    <text evidence="5">The sequence shown here is derived from an EMBL/GenBank/DDBJ whole genome shotgun (WGS) entry which is preliminary data.</text>
</comment>
<dbReference type="FunFam" id="3.40.640.10:FF:000004">
    <property type="entry name" value="Acetylornithine aminotransferase"/>
    <property type="match status" value="1"/>
</dbReference>
<dbReference type="PANTHER" id="PTHR43094">
    <property type="entry name" value="AMINOTRANSFERASE"/>
    <property type="match status" value="1"/>
</dbReference>
<sequence length="497" mass="53778">MRVSTWSSTEQSGRRWILDASPNALVEITTSPSHQPVDPSVMTEGIKTSAVLHRDTRFLPKKAIDGKGCYLFLEDGTKFLDSTGGAAVSCLGHGHEKVKQAIIDQTNKISYCHTAFFSTEVSEELARFLVDSTGGRLSKVYMVSSGSEAVEAALKLARQYFLELSTPQPQRTRFIARKPSYHGITLGALGAGGHVLRRQPFEPLLPQNNSHVSPCYSYRGKHNGETDADYVARLAAELDAEFQRVGPENVCAFIAEPVVGAALGAVPAVPGYFKAMKAVCEKYGALLILDEVMSGMGRCGTLHAWEQEDVIPDLQTIGKGLGGGYAPVSGLLIGEKIVQTLDKGTGVFRHGQTYQGHPMSCAAALAVQKVIQEENLLENVRDMGIYLESQLKARLGDHPYVGDIRGKGLFWGIEFVTDKLTKEPFSPELGVAAHIQETGLDPAYGISLYAATGCVDGTRGDHVLLAPPYNVTKDEIDLIVETTARVLGQVFTKVVKV</sequence>
<dbReference type="EMBL" id="LYCR01000010">
    <property type="protein sequence ID" value="OGM49194.1"/>
    <property type="molecule type" value="Genomic_DNA"/>
</dbReference>
<organism evidence="5 6">
    <name type="scientific">Aspergillus bombycis</name>
    <dbReference type="NCBI Taxonomy" id="109264"/>
    <lineage>
        <taxon>Eukaryota</taxon>
        <taxon>Fungi</taxon>
        <taxon>Dikarya</taxon>
        <taxon>Ascomycota</taxon>
        <taxon>Pezizomycotina</taxon>
        <taxon>Eurotiomycetes</taxon>
        <taxon>Eurotiomycetidae</taxon>
        <taxon>Eurotiales</taxon>
        <taxon>Aspergillaceae</taxon>
        <taxon>Aspergillus</taxon>
    </lineage>
</organism>
<dbReference type="NCBIfam" id="NF005685">
    <property type="entry name" value="PRK07483.1"/>
    <property type="match status" value="1"/>
</dbReference>
<dbReference type="GO" id="GO:0005829">
    <property type="term" value="C:cytosol"/>
    <property type="evidence" value="ECO:0007669"/>
    <property type="project" value="TreeGrafter"/>
</dbReference>
<dbReference type="InterPro" id="IPR015421">
    <property type="entry name" value="PyrdxlP-dep_Trfase_major"/>
</dbReference>
<dbReference type="AlphaFoldDB" id="A0A1F8ABV1"/>